<dbReference type="AlphaFoldDB" id="A0A0E9XCI1"/>
<proteinExistence type="predicted"/>
<sequence>MVQLWMYCGILHSSDFFRPTQNAPGHIRANVMHSQPQNDFSIWKRSLVHWQVRAGPLSRMATNSKGAAMSDPCKRTELSESCLPRLRCLF</sequence>
<evidence type="ECO:0000313" key="1">
    <source>
        <dbReference type="EMBL" id="JAI00448.1"/>
    </source>
</evidence>
<reference evidence="1" key="1">
    <citation type="submission" date="2014-11" db="EMBL/GenBank/DDBJ databases">
        <authorList>
            <person name="Amaro Gonzalez C."/>
        </authorList>
    </citation>
    <scope>NUCLEOTIDE SEQUENCE</scope>
</reference>
<organism evidence="1">
    <name type="scientific">Anguilla anguilla</name>
    <name type="common">European freshwater eel</name>
    <name type="synonym">Muraena anguilla</name>
    <dbReference type="NCBI Taxonomy" id="7936"/>
    <lineage>
        <taxon>Eukaryota</taxon>
        <taxon>Metazoa</taxon>
        <taxon>Chordata</taxon>
        <taxon>Craniata</taxon>
        <taxon>Vertebrata</taxon>
        <taxon>Euteleostomi</taxon>
        <taxon>Actinopterygii</taxon>
        <taxon>Neopterygii</taxon>
        <taxon>Teleostei</taxon>
        <taxon>Anguilliformes</taxon>
        <taxon>Anguillidae</taxon>
        <taxon>Anguilla</taxon>
    </lineage>
</organism>
<name>A0A0E9XCI1_ANGAN</name>
<protein>
    <submittedName>
        <fullName evidence="1">Uncharacterized protein</fullName>
    </submittedName>
</protein>
<reference evidence="1" key="2">
    <citation type="journal article" date="2015" name="Fish Shellfish Immunol.">
        <title>Early steps in the European eel (Anguilla anguilla)-Vibrio vulnificus interaction in the gills: Role of the RtxA13 toxin.</title>
        <authorList>
            <person name="Callol A."/>
            <person name="Pajuelo D."/>
            <person name="Ebbesson L."/>
            <person name="Teles M."/>
            <person name="MacKenzie S."/>
            <person name="Amaro C."/>
        </authorList>
    </citation>
    <scope>NUCLEOTIDE SEQUENCE</scope>
</reference>
<accession>A0A0E9XCI1</accession>
<dbReference type="EMBL" id="GBXM01008130">
    <property type="protein sequence ID" value="JAI00448.1"/>
    <property type="molecule type" value="Transcribed_RNA"/>
</dbReference>